<accession>A0A379ESM7</accession>
<dbReference type="InterPro" id="IPR033442">
    <property type="entry name" value="TmcA_tRNA_bind"/>
</dbReference>
<gene>
    <name evidence="11" type="primary">ypfI</name>
    <name evidence="9" type="synonym">tmcA</name>
    <name evidence="11" type="ORF">NCTC11621_00330</name>
</gene>
<feature type="binding site" evidence="9">
    <location>
        <begin position="466"/>
        <end position="468"/>
    </location>
    <ligand>
        <name>acetyl-CoA</name>
        <dbReference type="ChEBI" id="CHEBI:57288"/>
    </ligand>
</feature>
<dbReference type="GO" id="GO:0051391">
    <property type="term" value="P:tRNA acetylation"/>
    <property type="evidence" value="ECO:0007669"/>
    <property type="project" value="UniProtKB-UniRule"/>
</dbReference>
<feature type="binding site" evidence="9">
    <location>
        <position position="171"/>
    </location>
    <ligand>
        <name>ATP</name>
        <dbReference type="ChEBI" id="CHEBI:30616"/>
    </ligand>
</feature>
<dbReference type="GO" id="GO:1904812">
    <property type="term" value="P:rRNA acetylation involved in maturation of SSU-rRNA"/>
    <property type="evidence" value="ECO:0007669"/>
    <property type="project" value="TreeGrafter"/>
</dbReference>
<keyword evidence="5 9" id="KW-0547">Nucleotide-binding</keyword>
<reference evidence="11 12" key="1">
    <citation type="submission" date="2018-06" db="EMBL/GenBank/DDBJ databases">
        <authorList>
            <consortium name="Pathogen Informatics"/>
            <person name="Doyle S."/>
        </authorList>
    </citation>
    <scope>NUCLEOTIDE SEQUENCE [LARGE SCALE GENOMIC DNA]</scope>
    <source>
        <strain evidence="11 12">NCTC11621</strain>
    </source>
</reference>
<dbReference type="Proteomes" id="UP000254704">
    <property type="component" value="Unassembled WGS sequence"/>
</dbReference>
<dbReference type="SUPFAM" id="SSF55729">
    <property type="entry name" value="Acyl-CoA N-acyltransferases (Nat)"/>
    <property type="match status" value="1"/>
</dbReference>
<organism evidence="11 12">
    <name type="scientific">Pasteurella canis</name>
    <dbReference type="NCBI Taxonomy" id="753"/>
    <lineage>
        <taxon>Bacteria</taxon>
        <taxon>Pseudomonadati</taxon>
        <taxon>Pseudomonadota</taxon>
        <taxon>Gammaproteobacteria</taxon>
        <taxon>Pasteurellales</taxon>
        <taxon>Pasteurellaceae</taxon>
        <taxon>Pasteurella</taxon>
    </lineage>
</organism>
<comment type="subcellular location">
    <subcellularLocation>
        <location evidence="9">Cytoplasm</location>
    </subcellularLocation>
</comment>
<dbReference type="GO" id="GO:0002101">
    <property type="term" value="P:tRNA wobble cytosine modification"/>
    <property type="evidence" value="ECO:0007669"/>
    <property type="project" value="UniProtKB-UniRule"/>
</dbReference>
<keyword evidence="2 9" id="KW-0820">tRNA-binding</keyword>
<keyword evidence="8 9" id="KW-0012">Acyltransferase</keyword>
<dbReference type="InterPro" id="IPR038321">
    <property type="entry name" value="TmcA_C_sf"/>
</dbReference>
<comment type="caution">
    <text evidence="9">Lacks conserved residue(s) required for the propagation of feature annotation.</text>
</comment>
<dbReference type="EC" id="2.3.1.193" evidence="9"/>
<dbReference type="InterPro" id="IPR000182">
    <property type="entry name" value="GNAT_dom"/>
</dbReference>
<evidence type="ECO:0000256" key="5">
    <source>
        <dbReference type="ARBA" id="ARBA00022741"/>
    </source>
</evidence>
<dbReference type="InterPro" id="IPR007807">
    <property type="entry name" value="TcmA/NAT10_helicase"/>
</dbReference>
<evidence type="ECO:0000256" key="6">
    <source>
        <dbReference type="ARBA" id="ARBA00022840"/>
    </source>
</evidence>
<keyword evidence="7 9" id="KW-0694">RNA-binding</keyword>
<dbReference type="AlphaFoldDB" id="A0A379ESM7"/>
<dbReference type="Gene3D" id="3.40.50.300">
    <property type="entry name" value="P-loop containing nucleotide triphosphate hydrolases"/>
    <property type="match status" value="1"/>
</dbReference>
<keyword evidence="1 9" id="KW-0963">Cytoplasm</keyword>
<dbReference type="InterPro" id="IPR013562">
    <property type="entry name" value="TmcA/NAT10_N"/>
</dbReference>
<dbReference type="RefSeq" id="WP_115322375.1">
    <property type="nucleotide sequence ID" value="NZ_UGTV01000015.1"/>
</dbReference>
<dbReference type="InterPro" id="IPR024914">
    <property type="entry name" value="tRNA_acetyltr_TmcA"/>
</dbReference>
<dbReference type="Pfam" id="PF17176">
    <property type="entry name" value="tRNA_bind_3"/>
    <property type="match status" value="1"/>
</dbReference>
<dbReference type="GO" id="GO:0005524">
    <property type="term" value="F:ATP binding"/>
    <property type="evidence" value="ECO:0007669"/>
    <property type="project" value="UniProtKB-UniRule"/>
</dbReference>
<evidence type="ECO:0000259" key="10">
    <source>
        <dbReference type="PROSITE" id="PS51186"/>
    </source>
</evidence>
<keyword evidence="6 9" id="KW-0067">ATP-binding</keyword>
<dbReference type="SUPFAM" id="SSF52540">
    <property type="entry name" value="P-loop containing nucleoside triphosphate hydrolases"/>
    <property type="match status" value="1"/>
</dbReference>
<comment type="catalytic activity">
    <reaction evidence="9">
        <text>cytidine(34) in elongator tRNA(Met) + acetyl-CoA + ATP + H2O = N(4)-acetylcytidine(34) in elongator tRNA(Met) + ADP + phosphate + CoA + H(+)</text>
        <dbReference type="Rhea" id="RHEA:43788"/>
        <dbReference type="Rhea" id="RHEA-COMP:10693"/>
        <dbReference type="Rhea" id="RHEA-COMP:10694"/>
        <dbReference type="ChEBI" id="CHEBI:15377"/>
        <dbReference type="ChEBI" id="CHEBI:15378"/>
        <dbReference type="ChEBI" id="CHEBI:30616"/>
        <dbReference type="ChEBI" id="CHEBI:43474"/>
        <dbReference type="ChEBI" id="CHEBI:57287"/>
        <dbReference type="ChEBI" id="CHEBI:57288"/>
        <dbReference type="ChEBI" id="CHEBI:74900"/>
        <dbReference type="ChEBI" id="CHEBI:82748"/>
        <dbReference type="ChEBI" id="CHEBI:456216"/>
        <dbReference type="EC" id="2.3.1.193"/>
    </reaction>
</comment>
<evidence type="ECO:0000256" key="2">
    <source>
        <dbReference type="ARBA" id="ARBA00022555"/>
    </source>
</evidence>
<protein>
    <recommendedName>
        <fullName evidence="9">tRNA(Met) cytidine acetyltransferase TmcA</fullName>
        <ecNumber evidence="9">2.3.1.193</ecNumber>
    </recommendedName>
</protein>
<dbReference type="PANTHER" id="PTHR10925:SF5">
    <property type="entry name" value="RNA CYTIDINE ACETYLTRANSFERASE"/>
    <property type="match status" value="1"/>
</dbReference>
<dbReference type="InterPro" id="IPR027417">
    <property type="entry name" value="P-loop_NTPase"/>
</dbReference>
<feature type="binding site" evidence="9">
    <location>
        <position position="320"/>
    </location>
    <ligand>
        <name>ATP</name>
        <dbReference type="ChEBI" id="CHEBI:30616"/>
    </ligand>
</feature>
<dbReference type="GO" id="GO:0051392">
    <property type="term" value="F:tRNA cytidine N4-acetyltransferase activity"/>
    <property type="evidence" value="ECO:0007669"/>
    <property type="project" value="UniProtKB-UniRule"/>
</dbReference>
<evidence type="ECO:0000256" key="3">
    <source>
        <dbReference type="ARBA" id="ARBA00022679"/>
    </source>
</evidence>
<evidence type="ECO:0000256" key="9">
    <source>
        <dbReference type="HAMAP-Rule" id="MF_01886"/>
    </source>
</evidence>
<evidence type="ECO:0000256" key="4">
    <source>
        <dbReference type="ARBA" id="ARBA00022694"/>
    </source>
</evidence>
<dbReference type="PROSITE" id="PS51186">
    <property type="entry name" value="GNAT"/>
    <property type="match status" value="1"/>
</dbReference>
<feature type="domain" description="N-acetyltransferase" evidence="10">
    <location>
        <begin position="354"/>
        <end position="538"/>
    </location>
</feature>
<dbReference type="InterPro" id="IPR032672">
    <property type="entry name" value="TmcA/NAT10/Kre33"/>
</dbReference>
<dbReference type="Pfam" id="PF08351">
    <property type="entry name" value="TmcA_N"/>
    <property type="match status" value="1"/>
</dbReference>
<evidence type="ECO:0000313" key="11">
    <source>
        <dbReference type="EMBL" id="SUC08940.1"/>
    </source>
</evidence>
<dbReference type="HAMAP" id="MF_01886">
    <property type="entry name" value="tRNA_acetyltr_TmcA"/>
    <property type="match status" value="1"/>
</dbReference>
<dbReference type="Gene3D" id="3.40.630.30">
    <property type="match status" value="1"/>
</dbReference>
<dbReference type="PANTHER" id="PTHR10925">
    <property type="entry name" value="N-ACETYLTRANSFERASE 10"/>
    <property type="match status" value="1"/>
</dbReference>
<sequence>MTRRVIVWQGAESVFREQCLCQIEYLMQQSAVWIGNPLPHFVSIPHCSFSTAKNLLGREFSLIIYNGWQGINLEALAIVSGTLKQQGLLLILLPHWQNLANQPDQDSLRWSGQNTPIATPNFIQFFQQKMLEYGFPIYCNQAIPDFVFDSIQVSQSEKSYHLNHHEPTVEQQQVLSQLAQENKALFIVTAKRGRGKSALAGLWAKYLVQQNQPIILTAPNKSAVKVLQEFAQVDIPFIAPDQLYIEIQHNPQKFEQHWLLIDEAAMIPLALLRAITASFKQVLCTTTIQSYEGTGRGFLLKFVAKLERPFIHIQLHTPLRWQKEDKLEGFIDELLLLQAEEQLLQIQTRVINPLTYCRYTQHQLIAQKKITSFYALLTLSHYRTSPIDLRRLFDAPKQQFYLAESANQLIGAIWLIEEGGIMDNELIWAIERGIRRPKGNLVAQALCFQAHLPDACRLKSARISRIAVLAQYQQQGIGKKLIDRLVQDCQVDFLSVSFGYTQELARFWQKCGFFLVSLGENKEASSGCYSVIAVKPLTIEGEQLCQQARTQFERNLAFSFHPLRNEFSLSEQDWRLLPQDISILHKFAYYHGTLPASLASIRRLMTMFREQDCPLLTAYCKHSNMSNLTLSKKDWLKSCRLEVKKMLQKYTAVL</sequence>
<dbReference type="Gene3D" id="3.40.50.11040">
    <property type="match status" value="1"/>
</dbReference>
<dbReference type="GO" id="GO:0000049">
    <property type="term" value="F:tRNA binding"/>
    <property type="evidence" value="ECO:0007669"/>
    <property type="project" value="UniProtKB-UniRule"/>
</dbReference>
<evidence type="ECO:0000313" key="12">
    <source>
        <dbReference type="Proteomes" id="UP000254704"/>
    </source>
</evidence>
<name>A0A379ESM7_9PAST</name>
<comment type="function">
    <text evidence="9">Catalyzes the formation of N(4)-acetylcytidine (ac(4)C) at the wobble position of tRNA(Met), by using acetyl-CoA as an acetyl donor and ATP (or GTP).</text>
</comment>
<keyword evidence="4 9" id="KW-0819">tRNA processing</keyword>
<proteinExistence type="inferred from homology"/>
<dbReference type="Pfam" id="PF13718">
    <property type="entry name" value="GNAT_acetyltr_2"/>
    <property type="match status" value="2"/>
</dbReference>
<keyword evidence="3 9" id="KW-0808">Transferase</keyword>
<dbReference type="EMBL" id="UGTV01000015">
    <property type="protein sequence ID" value="SUC08940.1"/>
    <property type="molecule type" value="Genomic_DNA"/>
</dbReference>
<evidence type="ECO:0000256" key="8">
    <source>
        <dbReference type="ARBA" id="ARBA00023315"/>
    </source>
</evidence>
<dbReference type="Pfam" id="PF05127">
    <property type="entry name" value="NAT10_TcmA_helicase"/>
    <property type="match status" value="1"/>
</dbReference>
<dbReference type="Gene3D" id="1.20.120.890">
    <property type="entry name" value="tRNA(Met) cytidine acetyltransferase, tail domain"/>
    <property type="match status" value="1"/>
</dbReference>
<evidence type="ECO:0000256" key="7">
    <source>
        <dbReference type="ARBA" id="ARBA00022884"/>
    </source>
</evidence>
<dbReference type="InterPro" id="IPR016181">
    <property type="entry name" value="Acyl_CoA_acyltransferase"/>
</dbReference>
<dbReference type="GO" id="GO:1990883">
    <property type="term" value="F:18S rRNA cytidine N-acetyltransferase activity"/>
    <property type="evidence" value="ECO:0007669"/>
    <property type="project" value="TreeGrafter"/>
</dbReference>
<comment type="similarity">
    <text evidence="9">Belongs to the TmcA family.</text>
</comment>
<evidence type="ECO:0000256" key="1">
    <source>
        <dbReference type="ARBA" id="ARBA00022490"/>
    </source>
</evidence>
<dbReference type="GO" id="GO:0005737">
    <property type="term" value="C:cytoplasm"/>
    <property type="evidence" value="ECO:0007669"/>
    <property type="project" value="UniProtKB-SubCell"/>
</dbReference>
<feature type="binding site" evidence="9">
    <location>
        <position position="503"/>
    </location>
    <ligand>
        <name>acetyl-CoA</name>
        <dbReference type="ChEBI" id="CHEBI:57288"/>
    </ligand>
</feature>
<dbReference type="CDD" id="cd04301">
    <property type="entry name" value="NAT_SF"/>
    <property type="match status" value="1"/>
</dbReference>